<protein>
    <submittedName>
        <fullName evidence="2">Alkene reductase</fullName>
    </submittedName>
</protein>
<dbReference type="PANTHER" id="PTHR22893:SF91">
    <property type="entry name" value="NADPH DEHYDROGENASE 2-RELATED"/>
    <property type="match status" value="1"/>
</dbReference>
<reference evidence="3" key="1">
    <citation type="journal article" date="2019" name="Int. J. Syst. Evol. Microbiol.">
        <title>The Global Catalogue of Microorganisms (GCM) 10K type strain sequencing project: providing services to taxonomists for standard genome sequencing and annotation.</title>
        <authorList>
            <consortium name="The Broad Institute Genomics Platform"/>
            <consortium name="The Broad Institute Genome Sequencing Center for Infectious Disease"/>
            <person name="Wu L."/>
            <person name="Ma J."/>
        </authorList>
    </citation>
    <scope>NUCLEOTIDE SEQUENCE [LARGE SCALE GENOMIC DNA]</scope>
    <source>
        <strain evidence="3">CGMCC 4.7466</strain>
    </source>
</reference>
<evidence type="ECO:0000259" key="1">
    <source>
        <dbReference type="Pfam" id="PF00724"/>
    </source>
</evidence>
<dbReference type="EMBL" id="JBHSJJ010000011">
    <property type="protein sequence ID" value="MFC4873559.1"/>
    <property type="molecule type" value="Genomic_DNA"/>
</dbReference>
<comment type="caution">
    <text evidence="2">The sequence shown here is derived from an EMBL/GenBank/DDBJ whole genome shotgun (WGS) entry which is preliminary data.</text>
</comment>
<dbReference type="InterPro" id="IPR045247">
    <property type="entry name" value="Oye-like"/>
</dbReference>
<organism evidence="2 3">
    <name type="scientific">Negadavirga shengliensis</name>
    <dbReference type="NCBI Taxonomy" id="1389218"/>
    <lineage>
        <taxon>Bacteria</taxon>
        <taxon>Pseudomonadati</taxon>
        <taxon>Bacteroidota</taxon>
        <taxon>Cytophagia</taxon>
        <taxon>Cytophagales</taxon>
        <taxon>Cyclobacteriaceae</taxon>
        <taxon>Negadavirga</taxon>
    </lineage>
</organism>
<dbReference type="SUPFAM" id="SSF51395">
    <property type="entry name" value="FMN-linked oxidoreductases"/>
    <property type="match status" value="1"/>
</dbReference>
<sequence length="362" mass="39738">MENQTKTHLFSPLSQHGLGLKNRIVMAPMTRSRAVGSVPNALMATYYAQRASSGLIITEGTSPSPDGLGYARIPGIFNEEQVKGWEKVADAVHLKGSKIFVQLMHTGRIAHPENMPEGSRVIAPAAIKAKGDMWTDSSGMQPLPLPEPMSAADIALTIQEFAQAAKNAVKAGLDGVELHGANGYLLEQFLNPHVNTRTDEYGGNLTNRSRFVLEVVSAIADAIGKDKVGIRLSPYNTFNDMPYYDGIFDTYDHLVKEFEKLGILYVHVVESAARELEEGRRLVETIREHFSNLLILNGGYTGEKAEKALESGRADLIAFGMPFISNPDFPQRIKNSLPLASPKTASFYSADQVGYTDYPFYE</sequence>
<dbReference type="Proteomes" id="UP001595818">
    <property type="component" value="Unassembled WGS sequence"/>
</dbReference>
<dbReference type="InterPro" id="IPR001155">
    <property type="entry name" value="OxRdtase_FMN_N"/>
</dbReference>
<feature type="domain" description="NADH:flavin oxidoreductase/NADH oxidase N-terminal" evidence="1">
    <location>
        <begin position="9"/>
        <end position="339"/>
    </location>
</feature>
<name>A0ABV9T4K2_9BACT</name>
<dbReference type="PANTHER" id="PTHR22893">
    <property type="entry name" value="NADH OXIDOREDUCTASE-RELATED"/>
    <property type="match status" value="1"/>
</dbReference>
<dbReference type="Gene3D" id="3.20.20.70">
    <property type="entry name" value="Aldolase class I"/>
    <property type="match status" value="1"/>
</dbReference>
<dbReference type="CDD" id="cd02933">
    <property type="entry name" value="OYE_like_FMN"/>
    <property type="match status" value="1"/>
</dbReference>
<dbReference type="Pfam" id="PF00724">
    <property type="entry name" value="Oxidored_FMN"/>
    <property type="match status" value="1"/>
</dbReference>
<evidence type="ECO:0000313" key="3">
    <source>
        <dbReference type="Proteomes" id="UP001595818"/>
    </source>
</evidence>
<keyword evidence="3" id="KW-1185">Reference proteome</keyword>
<dbReference type="InterPro" id="IPR013785">
    <property type="entry name" value="Aldolase_TIM"/>
</dbReference>
<dbReference type="RefSeq" id="WP_377066533.1">
    <property type="nucleotide sequence ID" value="NZ_JBHSJJ010000011.1"/>
</dbReference>
<accession>A0ABV9T4K2</accession>
<proteinExistence type="predicted"/>
<gene>
    <name evidence="2" type="ORF">ACFPFU_17790</name>
</gene>
<evidence type="ECO:0000313" key="2">
    <source>
        <dbReference type="EMBL" id="MFC4873559.1"/>
    </source>
</evidence>